<dbReference type="InterPro" id="IPR009207">
    <property type="entry name" value="SET7_MeTrfase"/>
</dbReference>
<feature type="domain" description="SET" evidence="1">
    <location>
        <begin position="2"/>
        <end position="111"/>
    </location>
</feature>
<dbReference type="InterPro" id="IPR046341">
    <property type="entry name" value="SET_dom_sf"/>
</dbReference>
<dbReference type="InterPro" id="IPR001214">
    <property type="entry name" value="SET_dom"/>
</dbReference>
<reference evidence="3" key="1">
    <citation type="journal article" date="2019" name="Int. J. Syst. Evol. Microbiol.">
        <title>The Global Catalogue of Microorganisms (GCM) 10K type strain sequencing project: providing services to taxonomists for standard genome sequencing and annotation.</title>
        <authorList>
            <consortium name="The Broad Institute Genomics Platform"/>
            <consortium name="The Broad Institute Genome Sequencing Center for Infectious Disease"/>
            <person name="Wu L."/>
            <person name="Ma J."/>
        </authorList>
    </citation>
    <scope>NUCLEOTIDE SEQUENCE [LARGE SCALE GENOMIC DNA]</scope>
    <source>
        <strain evidence="3">CGMCC 4.7426</strain>
    </source>
</reference>
<name>A0ABV9DM72_9BACI</name>
<dbReference type="SUPFAM" id="SSF82199">
    <property type="entry name" value="SET domain"/>
    <property type="match status" value="1"/>
</dbReference>
<accession>A0ABV9DM72</accession>
<gene>
    <name evidence="2" type="ORF">ACFO3D_14990</name>
</gene>
<evidence type="ECO:0000313" key="3">
    <source>
        <dbReference type="Proteomes" id="UP001595989"/>
    </source>
</evidence>
<protein>
    <submittedName>
        <fullName evidence="2">SET domain-containing protein</fullName>
    </submittedName>
</protein>
<dbReference type="CDD" id="cd10540">
    <property type="entry name" value="SET_SpSet7-like"/>
    <property type="match status" value="1"/>
</dbReference>
<organism evidence="2 3">
    <name type="scientific">Virgibacillus kekensis</name>
    <dbReference type="NCBI Taxonomy" id="202261"/>
    <lineage>
        <taxon>Bacteria</taxon>
        <taxon>Bacillati</taxon>
        <taxon>Bacillota</taxon>
        <taxon>Bacilli</taxon>
        <taxon>Bacillales</taxon>
        <taxon>Bacillaceae</taxon>
        <taxon>Virgibacillus</taxon>
    </lineage>
</organism>
<dbReference type="Gene3D" id="2.170.270.10">
    <property type="entry name" value="SET domain"/>
    <property type="match status" value="1"/>
</dbReference>
<evidence type="ECO:0000313" key="2">
    <source>
        <dbReference type="EMBL" id="MFC4559503.1"/>
    </source>
</evidence>
<dbReference type="EMBL" id="JBHSFU010000009">
    <property type="protein sequence ID" value="MFC4559503.1"/>
    <property type="molecule type" value="Genomic_DNA"/>
</dbReference>
<dbReference type="Proteomes" id="UP001595989">
    <property type="component" value="Unassembled WGS sequence"/>
</dbReference>
<dbReference type="Pfam" id="PF00856">
    <property type="entry name" value="SET"/>
    <property type="match status" value="1"/>
</dbReference>
<evidence type="ECO:0000259" key="1">
    <source>
        <dbReference type="PROSITE" id="PS50280"/>
    </source>
</evidence>
<proteinExistence type="predicted"/>
<dbReference type="PROSITE" id="PS50280">
    <property type="entry name" value="SET"/>
    <property type="match status" value="1"/>
</dbReference>
<keyword evidence="3" id="KW-1185">Reference proteome</keyword>
<sequence>MSDIYIKNTGKYGRGVFALRQFKKGELIESTPVIILPGFERRHIKKTKISEYFFNWEKNNESFAIALGYGSLYNHSYKPNAKFVNNLAKKTIDFYALTHIEEEEEIMVNYNGDPNDESKLWFEVIE</sequence>
<dbReference type="PIRSF" id="PIRSF022536">
    <property type="entry name" value="A612L_SET"/>
    <property type="match status" value="1"/>
</dbReference>
<dbReference type="SMART" id="SM00317">
    <property type="entry name" value="SET"/>
    <property type="match status" value="1"/>
</dbReference>
<dbReference type="RefSeq" id="WP_390297788.1">
    <property type="nucleotide sequence ID" value="NZ_JBHSFU010000009.1"/>
</dbReference>
<comment type="caution">
    <text evidence="2">The sequence shown here is derived from an EMBL/GenBank/DDBJ whole genome shotgun (WGS) entry which is preliminary data.</text>
</comment>